<dbReference type="EMBL" id="BNAO01000011">
    <property type="protein sequence ID" value="GHG77527.1"/>
    <property type="molecule type" value="Genomic_DNA"/>
</dbReference>
<dbReference type="Proteomes" id="UP000659697">
    <property type="component" value="Unassembled WGS sequence"/>
</dbReference>
<protein>
    <submittedName>
        <fullName evidence="1">Uncharacterized protein</fullName>
    </submittedName>
</protein>
<evidence type="ECO:0000313" key="1">
    <source>
        <dbReference type="EMBL" id="GHG77527.1"/>
    </source>
</evidence>
<evidence type="ECO:0000313" key="2">
    <source>
        <dbReference type="Proteomes" id="UP000659697"/>
    </source>
</evidence>
<name>A0ABQ3L7J8_9ALTE</name>
<comment type="caution">
    <text evidence="1">The sequence shown here is derived from an EMBL/GenBank/DDBJ whole genome shotgun (WGS) entry which is preliminary data.</text>
</comment>
<gene>
    <name evidence="1" type="ORF">GCM10010919_33260</name>
</gene>
<proteinExistence type="predicted"/>
<sequence length="49" mass="5849">MRTHKYQRKNESNGALYHFFELINAVRVVRIFDGKEFEHTFSKGDFVQG</sequence>
<reference evidence="2" key="1">
    <citation type="journal article" date="2019" name="Int. J. Syst. Evol. Microbiol.">
        <title>The Global Catalogue of Microorganisms (GCM) 10K type strain sequencing project: providing services to taxonomists for standard genome sequencing and annotation.</title>
        <authorList>
            <consortium name="The Broad Institute Genomics Platform"/>
            <consortium name="The Broad Institute Genome Sequencing Center for Infectious Disease"/>
            <person name="Wu L."/>
            <person name="Ma J."/>
        </authorList>
    </citation>
    <scope>NUCLEOTIDE SEQUENCE [LARGE SCALE GENOMIC DNA]</scope>
    <source>
        <strain evidence="2">CGMCC 1.7003</strain>
    </source>
</reference>
<organism evidence="1 2">
    <name type="scientific">Alishewanella longhuensis</name>
    <dbReference type="NCBI Taxonomy" id="1091037"/>
    <lineage>
        <taxon>Bacteria</taxon>
        <taxon>Pseudomonadati</taxon>
        <taxon>Pseudomonadota</taxon>
        <taxon>Gammaproteobacteria</taxon>
        <taxon>Alteromonadales</taxon>
        <taxon>Alteromonadaceae</taxon>
        <taxon>Alishewanella</taxon>
    </lineage>
</organism>
<accession>A0ABQ3L7J8</accession>
<keyword evidence="2" id="KW-1185">Reference proteome</keyword>